<dbReference type="Proteomes" id="UP001499954">
    <property type="component" value="Unassembled WGS sequence"/>
</dbReference>
<dbReference type="InterPro" id="IPR000253">
    <property type="entry name" value="FHA_dom"/>
</dbReference>
<evidence type="ECO:0000313" key="5">
    <source>
        <dbReference type="Proteomes" id="UP001499954"/>
    </source>
</evidence>
<feature type="compositionally biased region" description="Low complexity" evidence="2">
    <location>
        <begin position="206"/>
        <end position="227"/>
    </location>
</feature>
<dbReference type="Gene3D" id="2.60.200.20">
    <property type="match status" value="1"/>
</dbReference>
<evidence type="ECO:0000256" key="1">
    <source>
        <dbReference type="ARBA" id="ARBA00022553"/>
    </source>
</evidence>
<dbReference type="PROSITE" id="PS50006">
    <property type="entry name" value="FHA_DOMAIN"/>
    <property type="match status" value="1"/>
</dbReference>
<organism evidence="4 5">
    <name type="scientific">Agromyces allii</name>
    <dbReference type="NCBI Taxonomy" id="393607"/>
    <lineage>
        <taxon>Bacteria</taxon>
        <taxon>Bacillati</taxon>
        <taxon>Actinomycetota</taxon>
        <taxon>Actinomycetes</taxon>
        <taxon>Micrococcales</taxon>
        <taxon>Microbacteriaceae</taxon>
        <taxon>Agromyces</taxon>
    </lineage>
</organism>
<feature type="compositionally biased region" description="Low complexity" evidence="2">
    <location>
        <begin position="189"/>
        <end position="199"/>
    </location>
</feature>
<protein>
    <recommendedName>
        <fullName evidence="3">FHA domain-containing protein</fullName>
    </recommendedName>
</protein>
<evidence type="ECO:0000256" key="2">
    <source>
        <dbReference type="SAM" id="MobiDB-lite"/>
    </source>
</evidence>
<evidence type="ECO:0000313" key="4">
    <source>
        <dbReference type="EMBL" id="GAA1949962.1"/>
    </source>
</evidence>
<feature type="region of interest" description="Disordered" evidence="2">
    <location>
        <begin position="148"/>
        <end position="248"/>
    </location>
</feature>
<dbReference type="RefSeq" id="WP_157413160.1">
    <property type="nucleotide sequence ID" value="NZ_BAAAMK010000002.1"/>
</dbReference>
<proteinExistence type="predicted"/>
<keyword evidence="1" id="KW-0597">Phosphoprotein</keyword>
<evidence type="ECO:0000259" key="3">
    <source>
        <dbReference type="PROSITE" id="PS50006"/>
    </source>
</evidence>
<feature type="compositionally biased region" description="Low complexity" evidence="2">
    <location>
        <begin position="151"/>
        <end position="164"/>
    </location>
</feature>
<comment type="caution">
    <text evidence="4">The sequence shown here is derived from an EMBL/GenBank/DDBJ whole genome shotgun (WGS) entry which is preliminary data.</text>
</comment>
<dbReference type="Pfam" id="PF00498">
    <property type="entry name" value="FHA"/>
    <property type="match status" value="1"/>
</dbReference>
<name>A0ABP5BP58_9MICO</name>
<dbReference type="CDD" id="cd00060">
    <property type="entry name" value="FHA"/>
    <property type="match status" value="1"/>
</dbReference>
<dbReference type="EMBL" id="BAAAMK010000002">
    <property type="protein sequence ID" value="GAA1949962.1"/>
    <property type="molecule type" value="Genomic_DNA"/>
</dbReference>
<feature type="compositionally biased region" description="Pro residues" evidence="2">
    <location>
        <begin position="228"/>
        <end position="241"/>
    </location>
</feature>
<dbReference type="SUPFAM" id="SSF49879">
    <property type="entry name" value="SMAD/FHA domain"/>
    <property type="match status" value="1"/>
</dbReference>
<reference evidence="5" key="1">
    <citation type="journal article" date="2019" name="Int. J. Syst. Evol. Microbiol.">
        <title>The Global Catalogue of Microorganisms (GCM) 10K type strain sequencing project: providing services to taxonomists for standard genome sequencing and annotation.</title>
        <authorList>
            <consortium name="The Broad Institute Genomics Platform"/>
            <consortium name="The Broad Institute Genome Sequencing Center for Infectious Disease"/>
            <person name="Wu L."/>
            <person name="Ma J."/>
        </authorList>
    </citation>
    <scope>NUCLEOTIDE SEQUENCE [LARGE SCALE GENOMIC DNA]</scope>
    <source>
        <strain evidence="5">JCM 13584</strain>
    </source>
</reference>
<sequence>MANYTPDLAGQHLAVVRGGVVLMLPASSAALVADLWPRLVEADPVRVVLDRLTVEGLSATPSFGLVVRADEGDGVRVVVRGGFSVRLGAETITGEGVSTWVERAAEGTAVELRATDAAGGPAAAASAAASKVDLPIVEGVVFATSVGSESVEPVATVPEPVARPGRSASDEPLPTTEISASAEPSGLGAQTAAAPSAEPAAPPTTPTEQPVPSAWAPPVGGSTGSTIPGPPPPPAQAPTPDPVYDAIDDSTIVSPVGAAIGAPAGAPIQPPVPPAPAIGVEQTIVPTGDTYGGDHDGMTVVGADLQRLRAERDARRAEQTTVPDAPGRPTASGAVASPKLSLRMPDGSLEPVTHEVLLGRAPSVSQVSGGRLPRVVAIGAGDQDISRTHVRVTVEGDTVVITDLHSRNGTHVAQPGKAPVRLRAGEPTPVLVGTVVDLGGGWTIQVVAD</sequence>
<keyword evidence="5" id="KW-1185">Reference proteome</keyword>
<feature type="region of interest" description="Disordered" evidence="2">
    <location>
        <begin position="311"/>
        <end position="345"/>
    </location>
</feature>
<dbReference type="InterPro" id="IPR008984">
    <property type="entry name" value="SMAD_FHA_dom_sf"/>
</dbReference>
<accession>A0ABP5BP58</accession>
<feature type="domain" description="FHA" evidence="3">
    <location>
        <begin position="356"/>
        <end position="412"/>
    </location>
</feature>
<gene>
    <name evidence="4" type="ORF">GCM10009717_15250</name>
</gene>